<dbReference type="Pfam" id="PF04909">
    <property type="entry name" value="Amidohydro_2"/>
    <property type="match status" value="1"/>
</dbReference>
<organism evidence="3">
    <name type="scientific">Pseudogymnoascus destructans</name>
    <dbReference type="NCBI Taxonomy" id="655981"/>
    <lineage>
        <taxon>Eukaryota</taxon>
        <taxon>Fungi</taxon>
        <taxon>Dikarya</taxon>
        <taxon>Ascomycota</taxon>
        <taxon>Pezizomycotina</taxon>
        <taxon>Leotiomycetes</taxon>
        <taxon>Thelebolales</taxon>
        <taxon>Thelebolaceae</taxon>
        <taxon>Pseudogymnoascus</taxon>
    </lineage>
</organism>
<dbReference type="InterPro" id="IPR032466">
    <property type="entry name" value="Metal_Hydrolase"/>
</dbReference>
<protein>
    <recommendedName>
        <fullName evidence="2">Amidohydrolase-related domain-containing protein</fullName>
    </recommendedName>
</protein>
<evidence type="ECO:0000256" key="1">
    <source>
        <dbReference type="ARBA" id="ARBA00038310"/>
    </source>
</evidence>
<dbReference type="SUPFAM" id="SSF51556">
    <property type="entry name" value="Metallo-dependent hydrolases"/>
    <property type="match status" value="1"/>
</dbReference>
<evidence type="ECO:0000259" key="2">
    <source>
        <dbReference type="Pfam" id="PF04909"/>
    </source>
</evidence>
<dbReference type="InterPro" id="IPR052350">
    <property type="entry name" value="Metallo-dep_Lactonases"/>
</dbReference>
<dbReference type="PANTHER" id="PTHR43569">
    <property type="entry name" value="AMIDOHYDROLASE"/>
    <property type="match status" value="1"/>
</dbReference>
<proteinExistence type="inferred from homology"/>
<dbReference type="GO" id="GO:0016787">
    <property type="term" value="F:hydrolase activity"/>
    <property type="evidence" value="ECO:0007669"/>
    <property type="project" value="InterPro"/>
</dbReference>
<dbReference type="Gene3D" id="3.20.20.140">
    <property type="entry name" value="Metal-dependent hydrolases"/>
    <property type="match status" value="1"/>
</dbReference>
<dbReference type="PANTHER" id="PTHR43569:SF2">
    <property type="entry name" value="AMIDOHYDROLASE-RELATED DOMAIN-CONTAINING PROTEIN"/>
    <property type="match status" value="1"/>
</dbReference>
<evidence type="ECO:0000313" key="3">
    <source>
        <dbReference type="EMBL" id="OAF59196.1"/>
    </source>
</evidence>
<dbReference type="EMBL" id="KV441394">
    <property type="protein sequence ID" value="OAF59196.1"/>
    <property type="molecule type" value="Genomic_DNA"/>
</dbReference>
<dbReference type="RefSeq" id="XP_024324480.1">
    <property type="nucleotide sequence ID" value="XM_024467965.1"/>
</dbReference>
<feature type="domain" description="Amidohydrolase-related" evidence="2">
    <location>
        <begin position="108"/>
        <end position="359"/>
    </location>
</feature>
<dbReference type="eggNOG" id="ENOG502RZT7">
    <property type="taxonomic scope" value="Eukaryota"/>
</dbReference>
<dbReference type="Proteomes" id="UP000077154">
    <property type="component" value="Unassembled WGS sequence"/>
</dbReference>
<dbReference type="VEuPathDB" id="FungiDB:GMDG_04525"/>
<dbReference type="OrthoDB" id="2135488at2759"/>
<name>A0A177AAN2_9PEZI</name>
<reference evidence="3" key="1">
    <citation type="submission" date="2016-03" db="EMBL/GenBank/DDBJ databases">
        <title>Updated assembly of Pseudogymnoascus destructans, the fungus causing white-nose syndrome of bats.</title>
        <authorList>
            <person name="Palmer J.M."/>
            <person name="Drees K.P."/>
            <person name="Foster J.T."/>
            <person name="Lindner D.L."/>
        </authorList>
    </citation>
    <scope>NUCLEOTIDE SEQUENCE [LARGE SCALE GENOMIC DNA]</scope>
    <source>
        <strain evidence="3">20631-21</strain>
    </source>
</reference>
<sequence>MAFTADETATVTPKYPIIDSHIHIYPASEVHTLAWFDPNLPLATNQHSLEEYTAATTSPPELEGFIFLETDREHDLDSGEADGSGWAGPLMEVDWIRRVTVGEPKEGEGHDESHAKLVQGFVPWAPLPSGAAVVERYIEKAREVAGEEAGKRISGFRYLVQSKPKGTMLGEGFIEGLKLLGREKLTFDLGVDQHNGGDWQLEEAVEMIRLAHEGVDDAQKVRIVINHLCKPDFSFCALPPDELYEKPRFRKWREAIFELSQAKNTYMKLSGCLSELPDSLKTESANHIFAAILPWLSVILAAFRGRLMFGSDWPVCTVGVGDDAWKKWRAVVAGMCEMGGLGMEEQIMLWSGTAIVAYGLNPSM</sequence>
<dbReference type="AlphaFoldDB" id="A0A177AAN2"/>
<accession>A0A177AAN2</accession>
<gene>
    <name evidence="3" type="ORF">VC83_04331</name>
</gene>
<dbReference type="InterPro" id="IPR006680">
    <property type="entry name" value="Amidohydro-rel"/>
</dbReference>
<comment type="similarity">
    <text evidence="1">Belongs to the metallo-dependent hydrolases superfamily.</text>
</comment>
<dbReference type="GeneID" id="36287403"/>